<evidence type="ECO:0000256" key="3">
    <source>
        <dbReference type="ARBA" id="ARBA00022801"/>
    </source>
</evidence>
<dbReference type="EC" id="3.1.3.46" evidence="2"/>
<evidence type="ECO:0000256" key="5">
    <source>
        <dbReference type="SAM" id="MobiDB-lite"/>
    </source>
</evidence>
<evidence type="ECO:0000256" key="4">
    <source>
        <dbReference type="ARBA" id="ARBA00038362"/>
    </source>
</evidence>
<evidence type="ECO:0000313" key="7">
    <source>
        <dbReference type="Proteomes" id="UP001221898"/>
    </source>
</evidence>
<evidence type="ECO:0000256" key="1">
    <source>
        <dbReference type="ARBA" id="ARBA00000464"/>
    </source>
</evidence>
<keyword evidence="7" id="KW-1185">Reference proteome</keyword>
<dbReference type="InterPro" id="IPR001345">
    <property type="entry name" value="PG/BPGM_mutase_AS"/>
</dbReference>
<name>A0AAD7RZV5_9TELE</name>
<keyword evidence="3" id="KW-0378">Hydrolase</keyword>
<dbReference type="PANTHER" id="PTHR46517">
    <property type="entry name" value="FRUCTOSE-2,6-BISPHOSPHATASE TIGAR"/>
    <property type="match status" value="1"/>
</dbReference>
<dbReference type="InterPro" id="IPR029033">
    <property type="entry name" value="His_PPase_superfam"/>
</dbReference>
<comment type="catalytic activity">
    <reaction evidence="1">
        <text>beta-D-fructose 2,6-bisphosphate + H2O = beta-D-fructose 6-phosphate + phosphate</text>
        <dbReference type="Rhea" id="RHEA:17289"/>
        <dbReference type="ChEBI" id="CHEBI:15377"/>
        <dbReference type="ChEBI" id="CHEBI:43474"/>
        <dbReference type="ChEBI" id="CHEBI:57634"/>
        <dbReference type="ChEBI" id="CHEBI:58579"/>
        <dbReference type="EC" id="3.1.3.46"/>
    </reaction>
</comment>
<reference evidence="6" key="1">
    <citation type="journal article" date="2023" name="Science">
        <title>Genome structures resolve the early diversification of teleost fishes.</title>
        <authorList>
            <person name="Parey E."/>
            <person name="Louis A."/>
            <person name="Montfort J."/>
            <person name="Bouchez O."/>
            <person name="Roques C."/>
            <person name="Iampietro C."/>
            <person name="Lluch J."/>
            <person name="Castinel A."/>
            <person name="Donnadieu C."/>
            <person name="Desvignes T."/>
            <person name="Floi Bucao C."/>
            <person name="Jouanno E."/>
            <person name="Wen M."/>
            <person name="Mejri S."/>
            <person name="Dirks R."/>
            <person name="Jansen H."/>
            <person name="Henkel C."/>
            <person name="Chen W.J."/>
            <person name="Zahm M."/>
            <person name="Cabau C."/>
            <person name="Klopp C."/>
            <person name="Thompson A.W."/>
            <person name="Robinson-Rechavi M."/>
            <person name="Braasch I."/>
            <person name="Lecointre G."/>
            <person name="Bobe J."/>
            <person name="Postlethwait J.H."/>
            <person name="Berthelot C."/>
            <person name="Roest Crollius H."/>
            <person name="Guiguen Y."/>
        </authorList>
    </citation>
    <scope>NUCLEOTIDE SEQUENCE</scope>
    <source>
        <strain evidence="6">NC1722</strain>
    </source>
</reference>
<proteinExistence type="inferred from homology"/>
<organism evidence="6 7">
    <name type="scientific">Aldrovandia affinis</name>
    <dbReference type="NCBI Taxonomy" id="143900"/>
    <lineage>
        <taxon>Eukaryota</taxon>
        <taxon>Metazoa</taxon>
        <taxon>Chordata</taxon>
        <taxon>Craniata</taxon>
        <taxon>Vertebrata</taxon>
        <taxon>Euteleostomi</taxon>
        <taxon>Actinopterygii</taxon>
        <taxon>Neopterygii</taxon>
        <taxon>Teleostei</taxon>
        <taxon>Notacanthiformes</taxon>
        <taxon>Halosauridae</taxon>
        <taxon>Aldrovandia</taxon>
    </lineage>
</organism>
<dbReference type="CDD" id="cd07067">
    <property type="entry name" value="HP_PGM_like"/>
    <property type="match status" value="1"/>
</dbReference>
<feature type="region of interest" description="Disordered" evidence="5">
    <location>
        <begin position="180"/>
        <end position="204"/>
    </location>
</feature>
<dbReference type="SMART" id="SM00855">
    <property type="entry name" value="PGAM"/>
    <property type="match status" value="1"/>
</dbReference>
<dbReference type="Gene3D" id="3.40.50.1240">
    <property type="entry name" value="Phosphoglycerate mutase-like"/>
    <property type="match status" value="1"/>
</dbReference>
<evidence type="ECO:0000256" key="2">
    <source>
        <dbReference type="ARBA" id="ARBA00013067"/>
    </source>
</evidence>
<dbReference type="AlphaFoldDB" id="A0AAD7RZV5"/>
<dbReference type="EMBL" id="JAINUG010000137">
    <property type="protein sequence ID" value="KAJ8393437.1"/>
    <property type="molecule type" value="Genomic_DNA"/>
</dbReference>
<dbReference type="InterPro" id="IPR013078">
    <property type="entry name" value="His_Pase_superF_clade-1"/>
</dbReference>
<dbReference type="GO" id="GO:0045820">
    <property type="term" value="P:negative regulation of glycolytic process"/>
    <property type="evidence" value="ECO:0007669"/>
    <property type="project" value="TreeGrafter"/>
</dbReference>
<dbReference type="GO" id="GO:0004331">
    <property type="term" value="F:fructose-2,6-bisphosphate 2-phosphatase activity"/>
    <property type="evidence" value="ECO:0007669"/>
    <property type="project" value="UniProtKB-EC"/>
</dbReference>
<comment type="caution">
    <text evidence="6">The sequence shown here is derived from an EMBL/GenBank/DDBJ whole genome shotgun (WGS) entry which is preliminary data.</text>
</comment>
<gene>
    <name evidence="6" type="ORF">AAFF_G00061590</name>
</gene>
<accession>A0AAD7RZV5</accession>
<comment type="similarity">
    <text evidence="4">Belongs to the phosphoglycerate mutase family.</text>
</comment>
<dbReference type="Pfam" id="PF00300">
    <property type="entry name" value="His_Phos_1"/>
    <property type="match status" value="1"/>
</dbReference>
<dbReference type="GO" id="GO:0043456">
    <property type="term" value="P:regulation of pentose-phosphate shunt"/>
    <property type="evidence" value="ECO:0007669"/>
    <property type="project" value="TreeGrafter"/>
</dbReference>
<dbReference type="SUPFAM" id="SSF53254">
    <property type="entry name" value="Phosphoglycerate mutase-like"/>
    <property type="match status" value="1"/>
</dbReference>
<dbReference type="Proteomes" id="UP001221898">
    <property type="component" value="Unassembled WGS sequence"/>
</dbReference>
<dbReference type="GO" id="GO:0005829">
    <property type="term" value="C:cytosol"/>
    <property type="evidence" value="ECO:0007669"/>
    <property type="project" value="TreeGrafter"/>
</dbReference>
<evidence type="ECO:0000313" key="6">
    <source>
        <dbReference type="EMBL" id="KAJ8393437.1"/>
    </source>
</evidence>
<dbReference type="PANTHER" id="PTHR46517:SF3">
    <property type="entry name" value="FRUCTOSE-2,6-BISPHOSPHATASE TIGAR A-RELATED"/>
    <property type="match status" value="1"/>
</dbReference>
<sequence length="295" mass="31895">MLTFALTLVRHGETQYNKDKLLQVSLTFTAQCVVTARLSTRLPTCLKSGIDSPLSEIGRQQAEAAGNYLGHVKFTHAFVSNMKRAQAGQTEGGRPTADIIVKNNVHCSGMEIVCNPLLKERSFGIAEGGPVEDMKNMAKAAGQSCPDFTPPEGETPEQVKVRIVGFLESMFRRLAADHCGAGSREEPAGGGQPAGDVDEPLAGRPDDGVGDLAVHALVVSHGAYMRVVVRYLVEELRCAVPRLLKTSHLFSACPNTGICRFVFTLGRDRAGLAPTHIRCVFVNRKDHLKSGKDEQ</sequence>
<protein>
    <recommendedName>
        <fullName evidence="2">fructose-2,6-bisphosphate 2-phosphatase</fullName>
        <ecNumber evidence="2">3.1.3.46</ecNumber>
    </recommendedName>
</protein>
<dbReference type="InterPro" id="IPR051695">
    <property type="entry name" value="Phosphoglycerate_Mutase"/>
</dbReference>
<dbReference type="PROSITE" id="PS00175">
    <property type="entry name" value="PG_MUTASE"/>
    <property type="match status" value="1"/>
</dbReference>